<comment type="similarity">
    <text evidence="2">Belongs to the glycosyltransferase 41 family. O-GlcNAc transferase subfamily.</text>
</comment>
<dbReference type="GO" id="GO:0097363">
    <property type="term" value="F:protein O-acetylglucosaminyltransferase activity"/>
    <property type="evidence" value="ECO:0007669"/>
    <property type="project" value="UniProtKB-EC"/>
</dbReference>
<dbReference type="Gene3D" id="3.40.50.11380">
    <property type="match status" value="1"/>
</dbReference>
<dbReference type="SMART" id="SM00028">
    <property type="entry name" value="TPR"/>
    <property type="match status" value="2"/>
</dbReference>
<dbReference type="EMBL" id="PGTO01000002">
    <property type="protein sequence ID" value="RAU23198.1"/>
    <property type="molecule type" value="Genomic_DNA"/>
</dbReference>
<dbReference type="Gene3D" id="1.25.40.10">
    <property type="entry name" value="Tetratricopeptide repeat domain"/>
    <property type="match status" value="1"/>
</dbReference>
<protein>
    <recommendedName>
        <fullName evidence="3">protein O-GlcNAc transferase</fullName>
        <ecNumber evidence="3">2.4.1.255</ecNumber>
    </recommendedName>
</protein>
<evidence type="ECO:0000256" key="4">
    <source>
        <dbReference type="ARBA" id="ARBA00022676"/>
    </source>
</evidence>
<sequence>MAEYRRENDDQKALEAAEAALQDPALSVEATCALAAIYYRAGALGYAIKMLASLMESTTYPNDIPEVLAVLYAQAGCLSDALYLAKLATTEKPAHDVLDYFGPSFPKFADAFAQVSAKPLMASGMSEMNAGNLDRAKFLVQQHLIILPNDVEALDAYARILTQLGEITDAIGILRSVSTLAGPSATLLSRMGHCLIQVGDFQEGLACHHEAVARAPTSAPILGAAMADMRFFDRPEAAATGIPDTWATQLASAAPKTVRTAPKYAGASPVRICYLCSSLDSDELRGMVGAIARSHDRSRVTVVGFGKGEAEGQNNQWSRGAFDLWRDVSSLDVTTMGALIRGEGIHVVIDADGLLAPARSSLFQRNTAPLQVSWLHAPVTGRAPGNYVSFSPGSGDMGEGRLALAGGRYCLSGSTGAAPVASPAPMESGETITFGVELSRAELNPRLAMAWGRILQAVPGSVLLFRDTGMFGDQASIDRIVSLFGNAGVSHRIDVVKGGDRAEFAANIDIALLPFPSANILAYGEILCGGAPVVALSSSGSGADMGAFLTQAGLGDALVAADVAAYVAAASALAGDKAGLVALRRGLPERLASVPSFSAKGFARMVEDAVIGALGQLQA</sequence>
<reference evidence="9 10" key="1">
    <citation type="submission" date="2017-11" db="EMBL/GenBank/DDBJ databases">
        <title>Draft genome sequence of magnetotactic bacterium Magnetospirillum kuznetsovii LBB-42.</title>
        <authorList>
            <person name="Grouzdev D.S."/>
            <person name="Rysina M.S."/>
            <person name="Baslerov R.V."/>
            <person name="Koziaeva V."/>
        </authorList>
    </citation>
    <scope>NUCLEOTIDE SEQUENCE [LARGE SCALE GENOMIC DNA]</scope>
    <source>
        <strain evidence="9 10">LBB-42</strain>
    </source>
</reference>
<keyword evidence="5" id="KW-0808">Transferase</keyword>
<evidence type="ECO:0000256" key="6">
    <source>
        <dbReference type="ARBA" id="ARBA00022737"/>
    </source>
</evidence>
<gene>
    <name evidence="9" type="ORF">CU669_03295</name>
</gene>
<evidence type="ECO:0000259" key="8">
    <source>
        <dbReference type="Pfam" id="PF13844"/>
    </source>
</evidence>
<dbReference type="PANTHER" id="PTHR44835">
    <property type="entry name" value="UDP-N-ACETYLGLUCOSAMINE--PEPTIDE N-ACETYLGLUCOSAMINYLTRANSFERASE SPINDLY-RELATED"/>
    <property type="match status" value="1"/>
</dbReference>
<accession>A0A364P1H7</accession>
<evidence type="ECO:0000256" key="7">
    <source>
        <dbReference type="ARBA" id="ARBA00022803"/>
    </source>
</evidence>
<dbReference type="SUPFAM" id="SSF48452">
    <property type="entry name" value="TPR-like"/>
    <property type="match status" value="1"/>
</dbReference>
<evidence type="ECO:0000256" key="2">
    <source>
        <dbReference type="ARBA" id="ARBA00005386"/>
    </source>
</evidence>
<keyword evidence="4" id="KW-0328">Glycosyltransferase</keyword>
<evidence type="ECO:0000256" key="5">
    <source>
        <dbReference type="ARBA" id="ARBA00022679"/>
    </source>
</evidence>
<name>A0A364P1H7_9PROT</name>
<dbReference type="InterPro" id="IPR051939">
    <property type="entry name" value="Glycosyltr_41/O-GlcNAc_trsf"/>
</dbReference>
<dbReference type="InterPro" id="IPR019734">
    <property type="entry name" value="TPR_rpt"/>
</dbReference>
<evidence type="ECO:0000313" key="10">
    <source>
        <dbReference type="Proteomes" id="UP000251075"/>
    </source>
</evidence>
<dbReference type="InterPro" id="IPR011990">
    <property type="entry name" value="TPR-like_helical_dom_sf"/>
</dbReference>
<keyword evidence="7" id="KW-0802">TPR repeat</keyword>
<dbReference type="Gene3D" id="3.40.50.2000">
    <property type="entry name" value="Glycogen Phosphorylase B"/>
    <property type="match status" value="1"/>
</dbReference>
<comment type="pathway">
    <text evidence="1">Protein modification; protein glycosylation.</text>
</comment>
<feature type="domain" description="O-GlcNAc transferase C-terminal" evidence="8">
    <location>
        <begin position="269"/>
        <end position="383"/>
    </location>
</feature>
<proteinExistence type="inferred from homology"/>
<dbReference type="Pfam" id="PF13844">
    <property type="entry name" value="Glyco_transf_41"/>
    <property type="match status" value="1"/>
</dbReference>
<dbReference type="InterPro" id="IPR029489">
    <property type="entry name" value="OGT/SEC/SPY_C"/>
</dbReference>
<dbReference type="PANTHER" id="PTHR44835:SF1">
    <property type="entry name" value="PROTEIN O-GLCNAC TRANSFERASE"/>
    <property type="match status" value="1"/>
</dbReference>
<comment type="caution">
    <text evidence="9">The sequence shown here is derived from an EMBL/GenBank/DDBJ whole genome shotgun (WGS) entry which is preliminary data.</text>
</comment>
<dbReference type="AlphaFoldDB" id="A0A364P1H7"/>
<keyword evidence="6" id="KW-0677">Repeat</keyword>
<keyword evidence="10" id="KW-1185">Reference proteome</keyword>
<dbReference type="Proteomes" id="UP000251075">
    <property type="component" value="Unassembled WGS sequence"/>
</dbReference>
<organism evidence="9 10">
    <name type="scientific">Paramagnetospirillum kuznetsovii</name>
    <dbReference type="NCBI Taxonomy" id="2053833"/>
    <lineage>
        <taxon>Bacteria</taxon>
        <taxon>Pseudomonadati</taxon>
        <taxon>Pseudomonadota</taxon>
        <taxon>Alphaproteobacteria</taxon>
        <taxon>Rhodospirillales</taxon>
        <taxon>Magnetospirillaceae</taxon>
        <taxon>Paramagnetospirillum</taxon>
    </lineage>
</organism>
<evidence type="ECO:0000256" key="3">
    <source>
        <dbReference type="ARBA" id="ARBA00011970"/>
    </source>
</evidence>
<evidence type="ECO:0000256" key="1">
    <source>
        <dbReference type="ARBA" id="ARBA00004922"/>
    </source>
</evidence>
<dbReference type="EC" id="2.4.1.255" evidence="3"/>
<evidence type="ECO:0000313" key="9">
    <source>
        <dbReference type="EMBL" id="RAU23198.1"/>
    </source>
</evidence>